<feature type="transmembrane region" description="Helical" evidence="1">
    <location>
        <begin position="66"/>
        <end position="85"/>
    </location>
</feature>
<protein>
    <submittedName>
        <fullName evidence="2">Uncharacterized protein</fullName>
    </submittedName>
</protein>
<evidence type="ECO:0000313" key="3">
    <source>
        <dbReference type="Proteomes" id="UP001469553"/>
    </source>
</evidence>
<accession>A0ABV0ZIW2</accession>
<gene>
    <name evidence="2" type="ORF">AMECASPLE_038972</name>
</gene>
<keyword evidence="1" id="KW-0812">Transmembrane</keyword>
<organism evidence="2 3">
    <name type="scientific">Ameca splendens</name>
    <dbReference type="NCBI Taxonomy" id="208324"/>
    <lineage>
        <taxon>Eukaryota</taxon>
        <taxon>Metazoa</taxon>
        <taxon>Chordata</taxon>
        <taxon>Craniata</taxon>
        <taxon>Vertebrata</taxon>
        <taxon>Euteleostomi</taxon>
        <taxon>Actinopterygii</taxon>
        <taxon>Neopterygii</taxon>
        <taxon>Teleostei</taxon>
        <taxon>Neoteleostei</taxon>
        <taxon>Acanthomorphata</taxon>
        <taxon>Ovalentaria</taxon>
        <taxon>Atherinomorphae</taxon>
        <taxon>Cyprinodontiformes</taxon>
        <taxon>Goodeidae</taxon>
        <taxon>Ameca</taxon>
    </lineage>
</organism>
<reference evidence="2 3" key="1">
    <citation type="submission" date="2021-06" db="EMBL/GenBank/DDBJ databases">
        <authorList>
            <person name="Palmer J.M."/>
        </authorList>
    </citation>
    <scope>NUCLEOTIDE SEQUENCE [LARGE SCALE GENOMIC DNA]</scope>
    <source>
        <strain evidence="2 3">AS_MEX2019</strain>
        <tissue evidence="2">Muscle</tissue>
    </source>
</reference>
<keyword evidence="3" id="KW-1185">Reference proteome</keyword>
<keyword evidence="1" id="KW-1133">Transmembrane helix</keyword>
<name>A0ABV0ZIW2_9TELE</name>
<dbReference type="EMBL" id="JAHRIP010064052">
    <property type="protein sequence ID" value="MEQ2305540.1"/>
    <property type="molecule type" value="Genomic_DNA"/>
</dbReference>
<evidence type="ECO:0000256" key="1">
    <source>
        <dbReference type="SAM" id="Phobius"/>
    </source>
</evidence>
<sequence>MCKCCYTTSSGRVYTTDFEPVTNSKFDDDFEKNLTYVRQVKGKLSLLFAVLHLGGLFNFFNLKTSFISIKTLSVVGLYIFNGIIFRHNSIKIHLTNCIGKVF</sequence>
<evidence type="ECO:0000313" key="2">
    <source>
        <dbReference type="EMBL" id="MEQ2305540.1"/>
    </source>
</evidence>
<proteinExistence type="predicted"/>
<keyword evidence="1" id="KW-0472">Membrane</keyword>
<comment type="caution">
    <text evidence="2">The sequence shown here is derived from an EMBL/GenBank/DDBJ whole genome shotgun (WGS) entry which is preliminary data.</text>
</comment>
<feature type="transmembrane region" description="Helical" evidence="1">
    <location>
        <begin position="44"/>
        <end position="60"/>
    </location>
</feature>
<dbReference type="Proteomes" id="UP001469553">
    <property type="component" value="Unassembled WGS sequence"/>
</dbReference>